<proteinExistence type="predicted"/>
<keyword evidence="1" id="KW-0175">Coiled coil</keyword>
<dbReference type="OrthoDB" id="2485429at2"/>
<gene>
    <name evidence="2" type="ORF">CSTERTH_06685</name>
</gene>
<dbReference type="Proteomes" id="UP000092971">
    <property type="component" value="Chromosome"/>
</dbReference>
<name>A0A1B1YDB1_THEST</name>
<dbReference type="EMBL" id="CP014672">
    <property type="protein sequence ID" value="ANW98738.1"/>
    <property type="molecule type" value="Genomic_DNA"/>
</dbReference>
<protein>
    <submittedName>
        <fullName evidence="2">Uncharacterized protein</fullName>
    </submittedName>
</protein>
<accession>A0A1B1YDB1</accession>
<sequence>MKEAKNQNVYILSLEASDIYSHMFRGLDLKLNYCGMIPYSLELLKLKEAGLNIKITNTGKQISRDIINVKFNTKVKDAKTLIELTKKKIEEINNSQEPEQIGYAQKLEQFLSLAEQNKDNWEQISNTELRKMFYTNGFKLSFVDKKTGEVTEIDYVVYKRSSSKSRIGQCLFIRKDLYKTMIEWSRMYLPFVEDMQIEDYPSLLAYESLVLSAIEYTIKINPDNILIVDDIISKFKQVCNVVKKDDNSGLLECFEEEAEIESNLFDGQALLDSSYYPKGKGMLLLRNHFFKAAAFNCDIQKFLRDHCPSDVSYEEWKLTDMFGNQIFAKDVHMIISSSCLKALKFSEIIGTKKDMWNHWKQIVINDGCVFGVCKTEGESKRSFGNQILQQMSYQMINSLPASEDDIRNLAEFELGYINKLKNDDFVFMDYIGKTANAVNCNDMMIDLYNRNYNIVNTILFRKFRKKEINDYINYVKSGKIRIPGDYCVMVGNPLEMLYHAIGQFDINNIKDYQQPLKGNEIYTKLFKDNQELAGFRNPHTSPSNVLLARNKYCKDIDRYFNLTKNIVVVNAINFPLQQTLSGCDYDSDTVLLSDNPKLLELAKVCNSKYKICVNGLFAEKAKYKLSNYDMFVVDDKLSISQRLIGEVTNTAQHLMSLYWHKLSNNEKADDILRKINILTVLSGISIDLAKKLYDIDDIKKELANNRIKGDKPLFFKYVSQDKNIKNKVTKYNCPMDFLQEIIRPANAKQRFNIDINDLLVKQNLKNANRKQKNGIFKLTLEMGNILKDLYDVRRRADENNKEEIDRQIDDVISSYKQKIKSKYKKMKVNTMYGLILLIVNEGKYPLRQLNVLYQVYPEIFLSAFKKKSSQNIDNIA</sequence>
<evidence type="ECO:0000313" key="2">
    <source>
        <dbReference type="EMBL" id="ANW98738.1"/>
    </source>
</evidence>
<organism evidence="2 3">
    <name type="scientific">Thermoclostridium stercorarium subsp. thermolacticum DSM 2910</name>
    <dbReference type="NCBI Taxonomy" id="1121336"/>
    <lineage>
        <taxon>Bacteria</taxon>
        <taxon>Bacillati</taxon>
        <taxon>Bacillota</taxon>
        <taxon>Clostridia</taxon>
        <taxon>Eubacteriales</taxon>
        <taxon>Oscillospiraceae</taxon>
        <taxon>Thermoclostridium</taxon>
    </lineage>
</organism>
<reference evidence="2 3" key="1">
    <citation type="submission" date="2016-02" db="EMBL/GenBank/DDBJ databases">
        <title>Comparison of Clostridium stercorarium subspecies using comparative genomics and transcriptomics.</title>
        <authorList>
            <person name="Schellenberg J."/>
            <person name="Thallinger G."/>
            <person name="Levin D.B."/>
            <person name="Zhang X."/>
            <person name="Alvare G."/>
            <person name="Fristensky B."/>
            <person name="Sparling R."/>
        </authorList>
    </citation>
    <scope>NUCLEOTIDE SEQUENCE [LARGE SCALE GENOMIC DNA]</scope>
    <source>
        <strain evidence="2 3">DSM 2910</strain>
    </source>
</reference>
<feature type="coiled-coil region" evidence="1">
    <location>
        <begin position="75"/>
        <end position="124"/>
    </location>
</feature>
<dbReference type="RefSeq" id="WP_065821334.1">
    <property type="nucleotide sequence ID" value="NZ_CP014672.1"/>
</dbReference>
<evidence type="ECO:0000256" key="1">
    <source>
        <dbReference type="SAM" id="Coils"/>
    </source>
</evidence>
<dbReference type="AlphaFoldDB" id="A0A1B1YDB1"/>
<evidence type="ECO:0000313" key="3">
    <source>
        <dbReference type="Proteomes" id="UP000092971"/>
    </source>
</evidence>